<dbReference type="InParanoid" id="A0A3Q7J962"/>
<sequence>MPKLFTDVYQDLGYVSGCPSQLFRTIFKGNRSSKHFDVENAIKKLEVLQDIGYVAGLLSQLVRPIFKVKEASKGAYPYFDEFSYRAPKNAYLKFQRFSCAITHHFFGDLDSDVKMEKILRTSVKNLSMQPVIPHGQSNQFLNPNEPRSTHTPFSMIFVCYSTLFTGSSDFHVREKPKYFVDVCQDIGYAVLWLTRQPNPFLRSNEPRAFRRHKCQKVLWSFVKTLAMQSVGQLEKYDLFVRMNRPRTAQTSNLIIFVCYGTPFFVIWILTSKLPKVFVDIHQDLGYASSWPSRPIQPIIKSQSNPFSWSKFLKCQTPHDIKNAKFFCKRPSSYPSRPVRPIFKMPTKNAKIFCGCSSRPCVCRSLALTAIPTHFKDLGCATGWTSQPVPPIHKVKHPWNCTYLPFRRFSCAIVDHLFGQTSPEEQIPPISMIFVKTLAMHPAIRHDQSDHFLKFNRATKHSNVKMPKNFVDVRQDLVYVARWPLVTIKSSEMLKNFVDVRQDLGCVTAEHIFGDMDFDVKKWKQFMCTFFKIFLIHPHISFLVNKIPTSKMPKILVDVNQDLGYAACCPSRAVRTIFKDCDVKNANILWTSIKTLDMHPVDSDVKKPKCFVDVRQHLGYVTVCPSRLMSLTASTTHFKGQSSPEALIPPYFNNICVPVGLHNHSDPFSSSTRFRGRTSPKMRIPPISTNFVCYRSPFFGDLDSDVKNSKKICGRPHTNFLVIRILTSKIPKNFVNDLQELGYVASCLSHLVPPIFKILTSKIPNFFVKVDLHLVYEAVVPHVQSGQFSRSKMPRIFAEVLHDLRYASSWLSRPVRHIFKFKRYLNRPYSPFGQFLCTIAHYFFGYPYYDANNAENFCKRPSRP</sequence>
<dbReference type="EnsemblPlants" id="Solyc10g037965.1.1">
    <property type="protein sequence ID" value="Solyc10g037965.1.1"/>
    <property type="gene ID" value="Solyc10g037965.1"/>
</dbReference>
<evidence type="ECO:0000313" key="3">
    <source>
        <dbReference type="Proteomes" id="UP000004994"/>
    </source>
</evidence>
<keyword evidence="1" id="KW-1133">Transmembrane helix</keyword>
<name>A0A3Q7J962_SOLLC</name>
<keyword evidence="1" id="KW-0472">Membrane</keyword>
<protein>
    <submittedName>
        <fullName evidence="2">Uncharacterized protein</fullName>
    </submittedName>
</protein>
<keyword evidence="1" id="KW-0812">Transmembrane</keyword>
<dbReference type="AlphaFoldDB" id="A0A3Q7J962"/>
<proteinExistence type="predicted"/>
<reference evidence="2" key="1">
    <citation type="journal article" date="2012" name="Nature">
        <title>The tomato genome sequence provides insights into fleshy fruit evolution.</title>
        <authorList>
            <consortium name="Tomato Genome Consortium"/>
        </authorList>
    </citation>
    <scope>NUCLEOTIDE SEQUENCE [LARGE SCALE GENOMIC DNA]</scope>
    <source>
        <strain evidence="2">cv. Heinz 1706</strain>
    </source>
</reference>
<organism evidence="2">
    <name type="scientific">Solanum lycopersicum</name>
    <name type="common">Tomato</name>
    <name type="synonym">Lycopersicon esculentum</name>
    <dbReference type="NCBI Taxonomy" id="4081"/>
    <lineage>
        <taxon>Eukaryota</taxon>
        <taxon>Viridiplantae</taxon>
        <taxon>Streptophyta</taxon>
        <taxon>Embryophyta</taxon>
        <taxon>Tracheophyta</taxon>
        <taxon>Spermatophyta</taxon>
        <taxon>Magnoliopsida</taxon>
        <taxon>eudicotyledons</taxon>
        <taxon>Gunneridae</taxon>
        <taxon>Pentapetalae</taxon>
        <taxon>asterids</taxon>
        <taxon>lamiids</taxon>
        <taxon>Solanales</taxon>
        <taxon>Solanaceae</taxon>
        <taxon>Solanoideae</taxon>
        <taxon>Solaneae</taxon>
        <taxon>Solanum</taxon>
        <taxon>Solanum subgen. Lycopersicon</taxon>
    </lineage>
</organism>
<dbReference type="Gramene" id="Solyc10g037965.1.1">
    <property type="protein sequence ID" value="Solyc10g037965.1.1"/>
    <property type="gene ID" value="Solyc10g037965.1"/>
</dbReference>
<feature type="transmembrane region" description="Helical" evidence="1">
    <location>
        <begin position="251"/>
        <end position="269"/>
    </location>
</feature>
<dbReference type="Proteomes" id="UP000004994">
    <property type="component" value="Chromosome 10"/>
</dbReference>
<evidence type="ECO:0000313" key="2">
    <source>
        <dbReference type="EnsemblPlants" id="Solyc10g037965.1.1"/>
    </source>
</evidence>
<evidence type="ECO:0000256" key="1">
    <source>
        <dbReference type="SAM" id="Phobius"/>
    </source>
</evidence>
<keyword evidence="3" id="KW-1185">Reference proteome</keyword>
<accession>A0A3Q7J962</accession>
<reference evidence="2" key="2">
    <citation type="submission" date="2019-01" db="UniProtKB">
        <authorList>
            <consortium name="EnsemblPlants"/>
        </authorList>
    </citation>
    <scope>IDENTIFICATION</scope>
    <source>
        <strain evidence="2">cv. Heinz 1706</strain>
    </source>
</reference>